<feature type="domain" description="RNase III" evidence="2">
    <location>
        <begin position="110"/>
        <end position="255"/>
    </location>
</feature>
<evidence type="ECO:0000256" key="1">
    <source>
        <dbReference type="SAM" id="MobiDB-lite"/>
    </source>
</evidence>
<dbReference type="PANTHER" id="PTHR28160">
    <property type="entry name" value="54S RIBOSOMAL PROTEIN L15, MITOCHONDRIAL"/>
    <property type="match status" value="1"/>
</dbReference>
<dbReference type="Gene3D" id="1.10.1520.10">
    <property type="entry name" value="Ribonuclease III domain"/>
    <property type="match status" value="1"/>
</dbReference>
<dbReference type="GO" id="GO:0003735">
    <property type="term" value="F:structural constituent of ribosome"/>
    <property type="evidence" value="ECO:0007669"/>
    <property type="project" value="InterPro"/>
</dbReference>
<organism evidence="3 4">
    <name type="scientific">Lepidopterella palustris CBS 459.81</name>
    <dbReference type="NCBI Taxonomy" id="1314670"/>
    <lineage>
        <taxon>Eukaryota</taxon>
        <taxon>Fungi</taxon>
        <taxon>Dikarya</taxon>
        <taxon>Ascomycota</taxon>
        <taxon>Pezizomycotina</taxon>
        <taxon>Dothideomycetes</taxon>
        <taxon>Pleosporomycetidae</taxon>
        <taxon>Mytilinidiales</taxon>
        <taxon>Argynnaceae</taxon>
        <taxon>Lepidopterella</taxon>
    </lineage>
</organism>
<keyword evidence="4" id="KW-1185">Reference proteome</keyword>
<dbReference type="GO" id="GO:0032543">
    <property type="term" value="P:mitochondrial translation"/>
    <property type="evidence" value="ECO:0007669"/>
    <property type="project" value="InterPro"/>
</dbReference>
<dbReference type="Pfam" id="PF14622">
    <property type="entry name" value="Ribonucleas_3_3"/>
    <property type="match status" value="1"/>
</dbReference>
<protein>
    <recommendedName>
        <fullName evidence="2">RNase III domain-containing protein</fullName>
    </recommendedName>
</protein>
<accession>A0A8E2DW46</accession>
<proteinExistence type="predicted"/>
<dbReference type="GO" id="GO:0004525">
    <property type="term" value="F:ribonuclease III activity"/>
    <property type="evidence" value="ECO:0007669"/>
    <property type="project" value="InterPro"/>
</dbReference>
<dbReference type="SUPFAM" id="SSF69065">
    <property type="entry name" value="RNase III domain-like"/>
    <property type="match status" value="1"/>
</dbReference>
<evidence type="ECO:0000313" key="3">
    <source>
        <dbReference type="EMBL" id="OCK72832.1"/>
    </source>
</evidence>
<dbReference type="GO" id="GO:0006396">
    <property type="term" value="P:RNA processing"/>
    <property type="evidence" value="ECO:0007669"/>
    <property type="project" value="InterPro"/>
</dbReference>
<feature type="compositionally biased region" description="Low complexity" evidence="1">
    <location>
        <begin position="26"/>
        <end position="43"/>
    </location>
</feature>
<dbReference type="OrthoDB" id="2281895at2759"/>
<dbReference type="FunFam" id="1.10.1520.10:FF:000018">
    <property type="entry name" value="RNase III domain protein"/>
    <property type="match status" value="1"/>
</dbReference>
<dbReference type="CDD" id="cd00593">
    <property type="entry name" value="RIBOc"/>
    <property type="match status" value="1"/>
</dbReference>
<dbReference type="PANTHER" id="PTHR28160:SF1">
    <property type="entry name" value="LARGE RIBOSOMAL SUBUNIT PROTEIN ML57"/>
    <property type="match status" value="1"/>
</dbReference>
<dbReference type="InterPro" id="IPR036389">
    <property type="entry name" value="RNase_III_sf"/>
</dbReference>
<dbReference type="EMBL" id="KV746359">
    <property type="protein sequence ID" value="OCK72832.1"/>
    <property type="molecule type" value="Genomic_DNA"/>
</dbReference>
<evidence type="ECO:0000313" key="4">
    <source>
        <dbReference type="Proteomes" id="UP000250266"/>
    </source>
</evidence>
<gene>
    <name evidence="3" type="ORF">K432DRAFT_387677</name>
</gene>
<feature type="compositionally biased region" description="Low complexity" evidence="1">
    <location>
        <begin position="7"/>
        <end position="19"/>
    </location>
</feature>
<dbReference type="InterPro" id="IPR040030">
    <property type="entry name" value="Ribosomal_mL57"/>
</dbReference>
<sequence length="259" mass="28405">MPPKPPLSLLSTPCHLPRPSIRKSSPRTTTRTTTPSTASFTSTSHHRLATHDTDAAPRPRWQTTPARMVAPFRTRPAPAGPVWKVNDDPHRLDAMYIRMLGKEGDKMLSEEVKWLAVTHKSFDHGRRGFNDRLAFLGRRIITLRANLALLNSPPPLPTPDAYNREPFTHPALTGLLNLSPTTEAAALDKTRLAAIAQRYGIDKVTRWKPKKADNLQGSGVEAVMVTSLYAIVGAVALEKGGEVANRIVKQAVLSPLGLV</sequence>
<dbReference type="AlphaFoldDB" id="A0A8E2DW46"/>
<evidence type="ECO:0000259" key="2">
    <source>
        <dbReference type="Pfam" id="PF14622"/>
    </source>
</evidence>
<name>A0A8E2DW46_9PEZI</name>
<reference evidence="3 4" key="1">
    <citation type="journal article" date="2016" name="Nat. Commun.">
        <title>Ectomycorrhizal ecology is imprinted in the genome of the dominant symbiotic fungus Cenococcum geophilum.</title>
        <authorList>
            <consortium name="DOE Joint Genome Institute"/>
            <person name="Peter M."/>
            <person name="Kohler A."/>
            <person name="Ohm R.A."/>
            <person name="Kuo A."/>
            <person name="Krutzmann J."/>
            <person name="Morin E."/>
            <person name="Arend M."/>
            <person name="Barry K.W."/>
            <person name="Binder M."/>
            <person name="Choi C."/>
            <person name="Clum A."/>
            <person name="Copeland A."/>
            <person name="Grisel N."/>
            <person name="Haridas S."/>
            <person name="Kipfer T."/>
            <person name="LaButti K."/>
            <person name="Lindquist E."/>
            <person name="Lipzen A."/>
            <person name="Maire R."/>
            <person name="Meier B."/>
            <person name="Mihaltcheva S."/>
            <person name="Molinier V."/>
            <person name="Murat C."/>
            <person name="Poggeler S."/>
            <person name="Quandt C.A."/>
            <person name="Sperisen C."/>
            <person name="Tritt A."/>
            <person name="Tisserant E."/>
            <person name="Crous P.W."/>
            <person name="Henrissat B."/>
            <person name="Nehls U."/>
            <person name="Egli S."/>
            <person name="Spatafora J.W."/>
            <person name="Grigoriev I.V."/>
            <person name="Martin F.M."/>
        </authorList>
    </citation>
    <scope>NUCLEOTIDE SEQUENCE [LARGE SCALE GENOMIC DNA]</scope>
    <source>
        <strain evidence="3 4">CBS 459.81</strain>
    </source>
</reference>
<feature type="region of interest" description="Disordered" evidence="1">
    <location>
        <begin position="1"/>
        <end position="59"/>
    </location>
</feature>
<dbReference type="Proteomes" id="UP000250266">
    <property type="component" value="Unassembled WGS sequence"/>
</dbReference>
<dbReference type="InterPro" id="IPR000999">
    <property type="entry name" value="RNase_III_dom"/>
</dbReference>
<dbReference type="GO" id="GO:0005762">
    <property type="term" value="C:mitochondrial large ribosomal subunit"/>
    <property type="evidence" value="ECO:0007669"/>
    <property type="project" value="InterPro"/>
</dbReference>